<keyword evidence="2" id="KW-0732">Signal</keyword>
<organism evidence="3 4">
    <name type="scientific">Dissostichus mawsoni</name>
    <name type="common">Antarctic cod</name>
    <dbReference type="NCBI Taxonomy" id="36200"/>
    <lineage>
        <taxon>Eukaryota</taxon>
        <taxon>Metazoa</taxon>
        <taxon>Chordata</taxon>
        <taxon>Craniata</taxon>
        <taxon>Vertebrata</taxon>
        <taxon>Euteleostomi</taxon>
        <taxon>Actinopterygii</taxon>
        <taxon>Neopterygii</taxon>
        <taxon>Teleostei</taxon>
        <taxon>Neoteleostei</taxon>
        <taxon>Acanthomorphata</taxon>
        <taxon>Eupercaria</taxon>
        <taxon>Perciformes</taxon>
        <taxon>Notothenioidei</taxon>
        <taxon>Nototheniidae</taxon>
        <taxon>Dissostichus</taxon>
    </lineage>
</organism>
<comment type="caution">
    <text evidence="3">The sequence shown here is derived from an EMBL/GenBank/DDBJ whole genome shotgun (WGS) entry which is preliminary data.</text>
</comment>
<evidence type="ECO:0000256" key="2">
    <source>
        <dbReference type="SAM" id="SignalP"/>
    </source>
</evidence>
<reference evidence="3 4" key="1">
    <citation type="submission" date="2020-03" db="EMBL/GenBank/DDBJ databases">
        <title>Dissostichus mawsoni Genome sequencing and assembly.</title>
        <authorList>
            <person name="Park H."/>
        </authorList>
    </citation>
    <scope>NUCLEOTIDE SEQUENCE [LARGE SCALE GENOMIC DNA]</scope>
    <source>
        <strain evidence="3">DM0001</strain>
        <tissue evidence="3">Muscle</tissue>
    </source>
</reference>
<proteinExistence type="predicted"/>
<feature type="chain" id="PRO_5029774499" description="Secreted protein" evidence="2">
    <location>
        <begin position="33"/>
        <end position="294"/>
    </location>
</feature>
<evidence type="ECO:0000256" key="1">
    <source>
        <dbReference type="SAM" id="MobiDB-lite"/>
    </source>
</evidence>
<evidence type="ECO:0000313" key="4">
    <source>
        <dbReference type="Proteomes" id="UP000518266"/>
    </source>
</evidence>
<dbReference type="EMBL" id="JAAKFY010000010">
    <property type="protein sequence ID" value="KAF3851423.1"/>
    <property type="molecule type" value="Genomic_DNA"/>
</dbReference>
<dbReference type="Proteomes" id="UP000518266">
    <property type="component" value="Unassembled WGS sequence"/>
</dbReference>
<evidence type="ECO:0000313" key="3">
    <source>
        <dbReference type="EMBL" id="KAF3851423.1"/>
    </source>
</evidence>
<gene>
    <name evidence="3" type="ORF">F7725_013195</name>
</gene>
<protein>
    <recommendedName>
        <fullName evidence="5">Secreted protein</fullName>
    </recommendedName>
</protein>
<dbReference type="AlphaFoldDB" id="A0A7J5YQN2"/>
<feature type="signal peptide" evidence="2">
    <location>
        <begin position="1"/>
        <end position="32"/>
    </location>
</feature>
<evidence type="ECO:0008006" key="5">
    <source>
        <dbReference type="Google" id="ProtNLM"/>
    </source>
</evidence>
<keyword evidence="4" id="KW-1185">Reference proteome</keyword>
<feature type="region of interest" description="Disordered" evidence="1">
    <location>
        <begin position="184"/>
        <end position="206"/>
    </location>
</feature>
<accession>A0A7J5YQN2</accession>
<name>A0A7J5YQN2_DISMA</name>
<sequence length="294" mass="32750">MTDNLKAPVVRRQVILVWWALVCPHLIGEVEASFGAAYRRDNGQVPVLTCNVQRRVAMAILLVQVAVVSEEAADHVNLTPPYGQVERCVAVLDTHTQIGVLITLSVAPRSALCSTRHSTMSAKPRAEAVSSGLSPSRFLASTWQPAWQRARATGEYPCHEAQCSGVSCSWKRRGWLGWCTDSSPHPRCHSAPPHEEQSPLTGGHNRELTSKTHQQLLEEEWHLIHLILDIQRTFLFMEEFQGLHVAMSRCVVDSVGSTLKVTLCCIKRRGGERQRGEVEGGEEERLMWGLFCQA</sequence>